<protein>
    <submittedName>
        <fullName evidence="2">GNAT family N-acetyltransferase</fullName>
    </submittedName>
</protein>
<dbReference type="InterPro" id="IPR037135">
    <property type="entry name" value="DUF1653-like_dom_sf"/>
</dbReference>
<dbReference type="SUPFAM" id="SSF55729">
    <property type="entry name" value="Acyl-CoA N-acyltransferases (Nat)"/>
    <property type="match status" value="1"/>
</dbReference>
<reference evidence="2 3" key="1">
    <citation type="submission" date="2019-11" db="EMBL/GenBank/DDBJ databases">
        <title>Caenimonas koreensis gen. nov., sp. nov., isolated from activated sludge.</title>
        <authorList>
            <person name="Seung H.R."/>
        </authorList>
    </citation>
    <scope>NUCLEOTIDE SEQUENCE [LARGE SCALE GENOMIC DNA]</scope>
    <source>
        <strain evidence="2 3">EMB320</strain>
    </source>
</reference>
<dbReference type="AlphaFoldDB" id="A0A844AYR5"/>
<name>A0A844AYR5_9BURK</name>
<evidence type="ECO:0000259" key="1">
    <source>
        <dbReference type="PROSITE" id="PS51186"/>
    </source>
</evidence>
<dbReference type="Pfam" id="PF07866">
    <property type="entry name" value="DUF1653"/>
    <property type="match status" value="1"/>
</dbReference>
<gene>
    <name evidence="2" type="ORF">GHT07_09680</name>
</gene>
<dbReference type="PROSITE" id="PS51186">
    <property type="entry name" value="GNAT"/>
    <property type="match status" value="1"/>
</dbReference>
<sequence>MSDLAPLPATPTGRYRHYKGGEYEVVGVARHSETLEPLVVYRPLYNESGLWARPHAMFFESIEVDGKLQPRFARTGGARASIALVPATAADAEDLVQLRIEAMRESLERIGRFDPVRSRERFLSGFAPEFTRHIEVDGQRAGFVVVKPEGATLLLDHLYVRPAFQGQGVGAAVLQEVFDQALRAGCAIKVGALRGSRSNDFYRKHGFVEVAQGEFDIYYMRP</sequence>
<dbReference type="OrthoDB" id="5522469at2"/>
<proteinExistence type="predicted"/>
<dbReference type="Proteomes" id="UP000487350">
    <property type="component" value="Unassembled WGS sequence"/>
</dbReference>
<dbReference type="InterPro" id="IPR016181">
    <property type="entry name" value="Acyl_CoA_acyltransferase"/>
</dbReference>
<dbReference type="InterPro" id="IPR023387">
    <property type="entry name" value="DUF1653-like_dom"/>
</dbReference>
<evidence type="ECO:0000313" key="2">
    <source>
        <dbReference type="EMBL" id="MRD47548.1"/>
    </source>
</evidence>
<keyword evidence="2" id="KW-0808">Transferase</keyword>
<dbReference type="GO" id="GO:0016747">
    <property type="term" value="F:acyltransferase activity, transferring groups other than amino-acyl groups"/>
    <property type="evidence" value="ECO:0007669"/>
    <property type="project" value="InterPro"/>
</dbReference>
<dbReference type="Gene3D" id="2.30.30.320">
    <property type="entry name" value="DUF1653-like domain"/>
    <property type="match status" value="1"/>
</dbReference>
<dbReference type="Gene3D" id="3.40.630.30">
    <property type="match status" value="1"/>
</dbReference>
<accession>A0A844AYR5</accession>
<dbReference type="InterPro" id="IPR000182">
    <property type="entry name" value="GNAT_dom"/>
</dbReference>
<organism evidence="2 3">
    <name type="scientific">Caenimonas koreensis DSM 17982</name>
    <dbReference type="NCBI Taxonomy" id="1121255"/>
    <lineage>
        <taxon>Bacteria</taxon>
        <taxon>Pseudomonadati</taxon>
        <taxon>Pseudomonadota</taxon>
        <taxon>Betaproteobacteria</taxon>
        <taxon>Burkholderiales</taxon>
        <taxon>Comamonadaceae</taxon>
        <taxon>Caenimonas</taxon>
    </lineage>
</organism>
<keyword evidence="3" id="KW-1185">Reference proteome</keyword>
<dbReference type="EMBL" id="WJBU01000009">
    <property type="protein sequence ID" value="MRD47548.1"/>
    <property type="molecule type" value="Genomic_DNA"/>
</dbReference>
<dbReference type="CDD" id="cd04301">
    <property type="entry name" value="NAT_SF"/>
    <property type="match status" value="1"/>
</dbReference>
<evidence type="ECO:0000313" key="3">
    <source>
        <dbReference type="Proteomes" id="UP000487350"/>
    </source>
</evidence>
<feature type="domain" description="N-acetyltransferase" evidence="1">
    <location>
        <begin position="82"/>
        <end position="222"/>
    </location>
</feature>
<comment type="caution">
    <text evidence="2">The sequence shown here is derived from an EMBL/GenBank/DDBJ whole genome shotgun (WGS) entry which is preliminary data.</text>
</comment>
<dbReference type="Pfam" id="PF13508">
    <property type="entry name" value="Acetyltransf_7"/>
    <property type="match status" value="1"/>
</dbReference>